<dbReference type="GO" id="GO:0008270">
    <property type="term" value="F:zinc ion binding"/>
    <property type="evidence" value="ECO:0007669"/>
    <property type="project" value="UniProtKB-KW"/>
</dbReference>
<gene>
    <name evidence="8" type="primary">Zbed4</name>
    <name evidence="8" type="ORF">EVAR_44831_1</name>
</gene>
<protein>
    <submittedName>
        <fullName evidence="8">Zinc finger BED domain-containing protein 4</fullName>
    </submittedName>
</protein>
<keyword evidence="4" id="KW-0862">Zinc</keyword>
<feature type="region of interest" description="Disordered" evidence="6">
    <location>
        <begin position="487"/>
        <end position="507"/>
    </location>
</feature>
<feature type="region of interest" description="Disordered" evidence="6">
    <location>
        <begin position="426"/>
        <end position="467"/>
    </location>
</feature>
<evidence type="ECO:0000313" key="9">
    <source>
        <dbReference type="Proteomes" id="UP000299102"/>
    </source>
</evidence>
<evidence type="ECO:0000256" key="5">
    <source>
        <dbReference type="ARBA" id="ARBA00023242"/>
    </source>
</evidence>
<keyword evidence="5" id="KW-0539">Nucleus</keyword>
<keyword evidence="3" id="KW-0863">Zinc-finger</keyword>
<keyword evidence="9" id="KW-1185">Reference proteome</keyword>
<sequence>MKRHHNSELDTASTSKTTTQKTKRDEEGGLQPQPKRQATLSEIIDKKSLYVDDDVRAKDITLTIAEQICVDMEPFDLVNKIGFQRLIKKLCPKYKMVSRFHITEKVIPEMYQRVRAKVLELLKDLPHIVITTDIWTSDSSSQSNDFISLTAHGITATFEYKVTVLKFCHSMDRTQDISTRWDSTLQALRRLLEQRVAVQACLPRITCKAELTTEEWIMMEKVSSKIIRKYERFVAEREENISQKLAGDLLMALNERFEDLENEEIYCLATTLDPRYKTRIFQLHSTTSTAKKHLVELIINLNEDLYSENASDMVAPTPSTSSEMTASGGLWSVCENIIRESEEDDPLSTLSSNNSLKEEVEKYLRSPNIPRDADPLLFWHNDVLYPHLKKLAQKYFSFQMSSVASERLFSTADISIGVDIANELKAGQRQNQEPESEAKLKTGPGSKTSETGVKIKRSTSGKVSEPQLSARTRLGLTARSFNIKDKETHPMSTQTKSRQKDKNTHSITNPAVTTYHRNRPANLNGGEIDPAIAGRGRRRGLSRPVFRANGPHSERDVTGIGEVIATPRYLTNRQYRVSIYSLAASARALLVQWAVLRGVYAETACLRIHLTVLSVRCTYISNRLRHICGEWER</sequence>
<evidence type="ECO:0000256" key="6">
    <source>
        <dbReference type="SAM" id="MobiDB-lite"/>
    </source>
</evidence>
<evidence type="ECO:0000259" key="7">
    <source>
        <dbReference type="Pfam" id="PF05699"/>
    </source>
</evidence>
<comment type="subcellular location">
    <subcellularLocation>
        <location evidence="1">Nucleus</location>
    </subcellularLocation>
</comment>
<dbReference type="EMBL" id="BGZK01000765">
    <property type="protein sequence ID" value="GBP59613.1"/>
    <property type="molecule type" value="Genomic_DNA"/>
</dbReference>
<dbReference type="SUPFAM" id="SSF53098">
    <property type="entry name" value="Ribonuclease H-like"/>
    <property type="match status" value="1"/>
</dbReference>
<dbReference type="InterPro" id="IPR012337">
    <property type="entry name" value="RNaseH-like_sf"/>
</dbReference>
<evidence type="ECO:0000313" key="8">
    <source>
        <dbReference type="EMBL" id="GBP59613.1"/>
    </source>
</evidence>
<dbReference type="InterPro" id="IPR052035">
    <property type="entry name" value="ZnF_BED_domain_contain"/>
</dbReference>
<evidence type="ECO:0000256" key="3">
    <source>
        <dbReference type="ARBA" id="ARBA00022771"/>
    </source>
</evidence>
<comment type="caution">
    <text evidence="8">The sequence shown here is derived from an EMBL/GenBank/DDBJ whole genome shotgun (WGS) entry which is preliminary data.</text>
</comment>
<organism evidence="8 9">
    <name type="scientific">Eumeta variegata</name>
    <name type="common">Bagworm moth</name>
    <name type="synonym">Eumeta japonica</name>
    <dbReference type="NCBI Taxonomy" id="151549"/>
    <lineage>
        <taxon>Eukaryota</taxon>
        <taxon>Metazoa</taxon>
        <taxon>Ecdysozoa</taxon>
        <taxon>Arthropoda</taxon>
        <taxon>Hexapoda</taxon>
        <taxon>Insecta</taxon>
        <taxon>Pterygota</taxon>
        <taxon>Neoptera</taxon>
        <taxon>Endopterygota</taxon>
        <taxon>Lepidoptera</taxon>
        <taxon>Glossata</taxon>
        <taxon>Ditrysia</taxon>
        <taxon>Tineoidea</taxon>
        <taxon>Psychidae</taxon>
        <taxon>Oiketicinae</taxon>
        <taxon>Eumeta</taxon>
    </lineage>
</organism>
<dbReference type="PANTHER" id="PTHR46481">
    <property type="entry name" value="ZINC FINGER BED DOMAIN-CONTAINING PROTEIN 4"/>
    <property type="match status" value="1"/>
</dbReference>
<dbReference type="GO" id="GO:0046983">
    <property type="term" value="F:protein dimerization activity"/>
    <property type="evidence" value="ECO:0007669"/>
    <property type="project" value="InterPro"/>
</dbReference>
<dbReference type="OrthoDB" id="117690at2759"/>
<name>A0A4C1X8W2_EUMVA</name>
<dbReference type="PANTHER" id="PTHR46481:SF10">
    <property type="entry name" value="ZINC FINGER BED DOMAIN-CONTAINING PROTEIN 39"/>
    <property type="match status" value="1"/>
</dbReference>
<dbReference type="SUPFAM" id="SSF140996">
    <property type="entry name" value="Hermes dimerisation domain"/>
    <property type="match status" value="1"/>
</dbReference>
<feature type="domain" description="HAT C-terminal dimerisation" evidence="7">
    <location>
        <begin position="359"/>
        <end position="412"/>
    </location>
</feature>
<dbReference type="InterPro" id="IPR008906">
    <property type="entry name" value="HATC_C_dom"/>
</dbReference>
<dbReference type="AlphaFoldDB" id="A0A4C1X8W2"/>
<keyword evidence="2" id="KW-0479">Metal-binding</keyword>
<evidence type="ECO:0000256" key="4">
    <source>
        <dbReference type="ARBA" id="ARBA00022833"/>
    </source>
</evidence>
<dbReference type="Pfam" id="PF05699">
    <property type="entry name" value="Dimer_Tnp_hAT"/>
    <property type="match status" value="1"/>
</dbReference>
<feature type="compositionally biased region" description="Low complexity" evidence="6">
    <location>
        <begin position="11"/>
        <end position="20"/>
    </location>
</feature>
<dbReference type="GO" id="GO:0005634">
    <property type="term" value="C:nucleus"/>
    <property type="evidence" value="ECO:0007669"/>
    <property type="project" value="UniProtKB-SubCell"/>
</dbReference>
<evidence type="ECO:0000256" key="1">
    <source>
        <dbReference type="ARBA" id="ARBA00004123"/>
    </source>
</evidence>
<accession>A0A4C1X8W2</accession>
<evidence type="ECO:0000256" key="2">
    <source>
        <dbReference type="ARBA" id="ARBA00022723"/>
    </source>
</evidence>
<proteinExistence type="predicted"/>
<feature type="region of interest" description="Disordered" evidence="6">
    <location>
        <begin position="1"/>
        <end position="37"/>
    </location>
</feature>
<dbReference type="Proteomes" id="UP000299102">
    <property type="component" value="Unassembled WGS sequence"/>
</dbReference>
<reference evidence="8 9" key="1">
    <citation type="journal article" date="2019" name="Commun. Biol.">
        <title>The bagworm genome reveals a unique fibroin gene that provides high tensile strength.</title>
        <authorList>
            <person name="Kono N."/>
            <person name="Nakamura H."/>
            <person name="Ohtoshi R."/>
            <person name="Tomita M."/>
            <person name="Numata K."/>
            <person name="Arakawa K."/>
        </authorList>
    </citation>
    <scope>NUCLEOTIDE SEQUENCE [LARGE SCALE GENOMIC DNA]</scope>
</reference>